<organism evidence="1 2">
    <name type="scientific">Ahrensia marina</name>
    <dbReference type="NCBI Taxonomy" id="1514904"/>
    <lineage>
        <taxon>Bacteria</taxon>
        <taxon>Pseudomonadati</taxon>
        <taxon>Pseudomonadota</taxon>
        <taxon>Alphaproteobacteria</taxon>
        <taxon>Hyphomicrobiales</taxon>
        <taxon>Ahrensiaceae</taxon>
        <taxon>Ahrensia</taxon>
    </lineage>
</organism>
<dbReference type="RefSeq" id="WP_054000014.1">
    <property type="nucleotide sequence ID" value="NZ_JXMU01000023.1"/>
</dbReference>
<dbReference type="Pfam" id="PF12893">
    <property type="entry name" value="Lumazine_bd_2"/>
    <property type="match status" value="1"/>
</dbReference>
<keyword evidence="2" id="KW-1185">Reference proteome</keyword>
<dbReference type="STRING" id="1514904.SU32_14070"/>
<dbReference type="EMBL" id="JXMU01000023">
    <property type="protein sequence ID" value="KPB00377.1"/>
    <property type="molecule type" value="Genomic_DNA"/>
</dbReference>
<dbReference type="OrthoDB" id="7451095at2"/>
<evidence type="ECO:0000313" key="1">
    <source>
        <dbReference type="EMBL" id="KPB00377.1"/>
    </source>
</evidence>
<proteinExistence type="predicted"/>
<dbReference type="InterPro" id="IPR039437">
    <property type="entry name" value="FrzH/put_lumazine-bd"/>
</dbReference>
<dbReference type="AlphaFoldDB" id="A0A0M9GL65"/>
<name>A0A0M9GL65_9HYPH</name>
<dbReference type="SUPFAM" id="SSF54427">
    <property type="entry name" value="NTF2-like"/>
    <property type="match status" value="1"/>
</dbReference>
<accession>A0A0M9GL65</accession>
<reference evidence="1 2" key="1">
    <citation type="submission" date="2015-01" db="EMBL/GenBank/DDBJ databases">
        <title>Ahrensia donghaiensis sp. nov., a novel dimethylsulphoniopropionate-cleavage bacterium isolated from seawater and emended descriptions of the genus Ahrensia and Ahrensia kielensis.</title>
        <authorList>
            <person name="Liu J."/>
        </authorList>
    </citation>
    <scope>NUCLEOTIDE SEQUENCE [LARGE SCALE GENOMIC DNA]</scope>
    <source>
        <strain evidence="1 2">LZD062</strain>
    </source>
</reference>
<dbReference type="InterPro" id="IPR032710">
    <property type="entry name" value="NTF2-like_dom_sf"/>
</dbReference>
<evidence type="ECO:0008006" key="3">
    <source>
        <dbReference type="Google" id="ProtNLM"/>
    </source>
</evidence>
<gene>
    <name evidence="1" type="ORF">SU32_14070</name>
</gene>
<dbReference type="PATRIC" id="fig|1514904.3.peg.1951"/>
<sequence>MTPANFAEVSRLMERYFDGLYHADSTSLRTVFHPELAYICATEGDELFLDLETYMARIDNREPPAKRSEPRNDQVLEIVFASERMARVTARMTMMERSYLDYLTLIRHGSEWRVVTKVFTYISKEF</sequence>
<dbReference type="Proteomes" id="UP000038011">
    <property type="component" value="Unassembled WGS sequence"/>
</dbReference>
<protein>
    <recommendedName>
        <fullName evidence="3">Lumazine-binding protein</fullName>
    </recommendedName>
</protein>
<comment type="caution">
    <text evidence="1">The sequence shown here is derived from an EMBL/GenBank/DDBJ whole genome shotgun (WGS) entry which is preliminary data.</text>
</comment>
<evidence type="ECO:0000313" key="2">
    <source>
        <dbReference type="Proteomes" id="UP000038011"/>
    </source>
</evidence>
<dbReference type="Gene3D" id="3.10.450.50">
    <property type="match status" value="1"/>
</dbReference>